<keyword evidence="2" id="KW-1185">Reference proteome</keyword>
<reference evidence="1 2" key="1">
    <citation type="submission" date="2024-02" db="EMBL/GenBank/DDBJ databases">
        <title>High-quality chromosome-scale genome assembly of Pensacola bahiagrass (Paspalum notatum Flugge var. saurae).</title>
        <authorList>
            <person name="Vega J.M."/>
            <person name="Podio M."/>
            <person name="Orjuela J."/>
            <person name="Siena L.A."/>
            <person name="Pessino S.C."/>
            <person name="Combes M.C."/>
            <person name="Mariac C."/>
            <person name="Albertini E."/>
            <person name="Pupilli F."/>
            <person name="Ortiz J.P.A."/>
            <person name="Leblanc O."/>
        </authorList>
    </citation>
    <scope>NUCLEOTIDE SEQUENCE [LARGE SCALE GENOMIC DNA]</scope>
    <source>
        <strain evidence="1">R1</strain>
        <tissue evidence="1">Leaf</tissue>
    </source>
</reference>
<proteinExistence type="predicted"/>
<sequence length="264" mass="30122">MSPLRLRRRRAADHHRRHLPPLAILMKGRERPLTFLRHNRDGLRASLPRPLRCRLVPPSRVLRLRLGLPRRLDAGSPDQIVRQALGVPAVALDLFINFAVGDALVVVTIRDFMDHAPIVQVKCNGGNPDDEAKYCLFIDFPGFQCYLLRYAYKNTNPRRRMWQPSLEHVCSVLVRLAPVTAASLTMIHQDSVSIRPDPACKELSTQKKPVIKEPDDRLYLKQEDERSLIESVPASRGCLGQSLTTRKTNLSLLVFLKTIKDYRN</sequence>
<dbReference type="Proteomes" id="UP001341281">
    <property type="component" value="Chromosome 01"/>
</dbReference>
<dbReference type="EMBL" id="CP144745">
    <property type="protein sequence ID" value="WVZ50600.1"/>
    <property type="molecule type" value="Genomic_DNA"/>
</dbReference>
<organism evidence="1 2">
    <name type="scientific">Paspalum notatum var. saurae</name>
    <dbReference type="NCBI Taxonomy" id="547442"/>
    <lineage>
        <taxon>Eukaryota</taxon>
        <taxon>Viridiplantae</taxon>
        <taxon>Streptophyta</taxon>
        <taxon>Embryophyta</taxon>
        <taxon>Tracheophyta</taxon>
        <taxon>Spermatophyta</taxon>
        <taxon>Magnoliopsida</taxon>
        <taxon>Liliopsida</taxon>
        <taxon>Poales</taxon>
        <taxon>Poaceae</taxon>
        <taxon>PACMAD clade</taxon>
        <taxon>Panicoideae</taxon>
        <taxon>Andropogonodae</taxon>
        <taxon>Paspaleae</taxon>
        <taxon>Paspalinae</taxon>
        <taxon>Paspalum</taxon>
    </lineage>
</organism>
<gene>
    <name evidence="1" type="ORF">U9M48_001840</name>
</gene>
<accession>A0AAQ3PIN7</accession>
<name>A0AAQ3PIN7_PASNO</name>
<evidence type="ECO:0000313" key="1">
    <source>
        <dbReference type="EMBL" id="WVZ50600.1"/>
    </source>
</evidence>
<dbReference type="AlphaFoldDB" id="A0AAQ3PIN7"/>
<evidence type="ECO:0000313" key="2">
    <source>
        <dbReference type="Proteomes" id="UP001341281"/>
    </source>
</evidence>
<protein>
    <submittedName>
        <fullName evidence="1">Uncharacterized protein</fullName>
    </submittedName>
</protein>